<organism evidence="1 2">
    <name type="scientific">Crassostrea virginica</name>
    <name type="common">Eastern oyster</name>
    <dbReference type="NCBI Taxonomy" id="6565"/>
    <lineage>
        <taxon>Eukaryota</taxon>
        <taxon>Metazoa</taxon>
        <taxon>Spiralia</taxon>
        <taxon>Lophotrochozoa</taxon>
        <taxon>Mollusca</taxon>
        <taxon>Bivalvia</taxon>
        <taxon>Autobranchia</taxon>
        <taxon>Pteriomorphia</taxon>
        <taxon>Ostreida</taxon>
        <taxon>Ostreoidea</taxon>
        <taxon>Ostreidae</taxon>
        <taxon>Crassostrea</taxon>
    </lineage>
</organism>
<keyword evidence="1" id="KW-1185">Reference proteome</keyword>
<proteinExistence type="predicted"/>
<accession>A0A8B8F014</accession>
<sequence length="104" mass="11350">MLSAESMFMLTNYKEHITPFVGTSLGKWSRTSVTLKQFGAGGCSHLYGAPSGVRDSGNSGVSPEMLCMRDLPLRLSPAKPSPLFIRLNRSILCTTRALEDMINV</sequence>
<reference evidence="2" key="1">
    <citation type="submission" date="2025-08" db="UniProtKB">
        <authorList>
            <consortium name="RefSeq"/>
        </authorList>
    </citation>
    <scope>IDENTIFICATION</scope>
    <source>
        <tissue evidence="2">Whole sample</tissue>
    </source>
</reference>
<gene>
    <name evidence="2" type="primary">LOC111138073</name>
</gene>
<name>A0A8B8F014_CRAVI</name>
<dbReference type="AlphaFoldDB" id="A0A8B8F014"/>
<evidence type="ECO:0000313" key="2">
    <source>
        <dbReference type="RefSeq" id="XP_022345581.1"/>
    </source>
</evidence>
<dbReference type="RefSeq" id="XP_022345581.1">
    <property type="nucleotide sequence ID" value="XM_022489873.1"/>
</dbReference>
<protein>
    <submittedName>
        <fullName evidence="2">Uncharacterized protein LOC111138073 isoform X1</fullName>
    </submittedName>
</protein>
<dbReference type="KEGG" id="cvn:111138073"/>
<dbReference type="GeneID" id="111138073"/>
<dbReference type="Proteomes" id="UP000694844">
    <property type="component" value="Chromosome 5"/>
</dbReference>
<evidence type="ECO:0000313" key="1">
    <source>
        <dbReference type="Proteomes" id="UP000694844"/>
    </source>
</evidence>